<organism evidence="2 3">
    <name type="scientific">Nannochloropsis gaditana</name>
    <dbReference type="NCBI Taxonomy" id="72520"/>
    <lineage>
        <taxon>Eukaryota</taxon>
        <taxon>Sar</taxon>
        <taxon>Stramenopiles</taxon>
        <taxon>Ochrophyta</taxon>
        <taxon>Eustigmatophyceae</taxon>
        <taxon>Eustigmatales</taxon>
        <taxon>Monodopsidaceae</taxon>
        <taxon>Nannochloropsis</taxon>
    </lineage>
</organism>
<feature type="compositionally biased region" description="Basic and acidic residues" evidence="1">
    <location>
        <begin position="1"/>
        <end position="23"/>
    </location>
</feature>
<gene>
    <name evidence="2" type="ORF">Naga_102808g1</name>
</gene>
<dbReference type="EMBL" id="AZIL01001457">
    <property type="protein sequence ID" value="EWM23803.1"/>
    <property type="molecule type" value="Genomic_DNA"/>
</dbReference>
<keyword evidence="3" id="KW-1185">Reference proteome</keyword>
<reference evidence="2 3" key="1">
    <citation type="journal article" date="2014" name="Mol. Plant">
        <title>Chromosome Scale Genome Assembly and Transcriptome Profiling of Nannochloropsis gaditana in Nitrogen Depletion.</title>
        <authorList>
            <person name="Corteggiani Carpinelli E."/>
            <person name="Telatin A."/>
            <person name="Vitulo N."/>
            <person name="Forcato C."/>
            <person name="D'Angelo M."/>
            <person name="Schiavon R."/>
            <person name="Vezzi A."/>
            <person name="Giacometti G.M."/>
            <person name="Morosinotto T."/>
            <person name="Valle G."/>
        </authorList>
    </citation>
    <scope>NUCLEOTIDE SEQUENCE [LARGE SCALE GENOMIC DNA]</scope>
    <source>
        <strain evidence="2 3">B-31</strain>
    </source>
</reference>
<feature type="region of interest" description="Disordered" evidence="1">
    <location>
        <begin position="100"/>
        <end position="121"/>
    </location>
</feature>
<feature type="compositionally biased region" description="Basic residues" evidence="1">
    <location>
        <begin position="43"/>
        <end position="59"/>
    </location>
</feature>
<feature type="compositionally biased region" description="Basic residues" evidence="1">
    <location>
        <begin position="24"/>
        <end position="33"/>
    </location>
</feature>
<evidence type="ECO:0000313" key="2">
    <source>
        <dbReference type="EMBL" id="EWM23803.1"/>
    </source>
</evidence>
<dbReference type="Proteomes" id="UP000019335">
    <property type="component" value="Chromosome 15"/>
</dbReference>
<sequence>MSHGPLEIHREQKGEGRGREGGKKGGRAGRGRAPRACVGISRKGGRAGGRRGGKARARPGSRALGDSGLWTWSRRIGWAPRKAWQAPLVRHDLTGALSQVPRAERTSRGKAWRGARTKGGR</sequence>
<dbReference type="AlphaFoldDB" id="W7TJV4"/>
<protein>
    <submittedName>
        <fullName evidence="2">Uncharacterized protein</fullName>
    </submittedName>
</protein>
<accession>W7TJV4</accession>
<feature type="region of interest" description="Disordered" evidence="1">
    <location>
        <begin position="1"/>
        <end position="66"/>
    </location>
</feature>
<proteinExistence type="predicted"/>
<evidence type="ECO:0000313" key="3">
    <source>
        <dbReference type="Proteomes" id="UP000019335"/>
    </source>
</evidence>
<comment type="caution">
    <text evidence="2">The sequence shown here is derived from an EMBL/GenBank/DDBJ whole genome shotgun (WGS) entry which is preliminary data.</text>
</comment>
<feature type="compositionally biased region" description="Basic residues" evidence="1">
    <location>
        <begin position="108"/>
        <end position="121"/>
    </location>
</feature>
<name>W7TJV4_9STRA</name>
<feature type="non-terminal residue" evidence="2">
    <location>
        <position position="121"/>
    </location>
</feature>
<evidence type="ECO:0000256" key="1">
    <source>
        <dbReference type="SAM" id="MobiDB-lite"/>
    </source>
</evidence>